<feature type="non-terminal residue" evidence="1">
    <location>
        <position position="94"/>
    </location>
</feature>
<reference evidence="1" key="1">
    <citation type="journal article" date="2015" name="Nature">
        <title>Complex archaea that bridge the gap between prokaryotes and eukaryotes.</title>
        <authorList>
            <person name="Spang A."/>
            <person name="Saw J.H."/>
            <person name="Jorgensen S.L."/>
            <person name="Zaremba-Niedzwiedzka K."/>
            <person name="Martijn J."/>
            <person name="Lind A.E."/>
            <person name="van Eijk R."/>
            <person name="Schleper C."/>
            <person name="Guy L."/>
            <person name="Ettema T.J."/>
        </authorList>
    </citation>
    <scope>NUCLEOTIDE SEQUENCE</scope>
</reference>
<dbReference type="AlphaFoldDB" id="A0A0F9I8V0"/>
<organism evidence="1">
    <name type="scientific">marine sediment metagenome</name>
    <dbReference type="NCBI Taxonomy" id="412755"/>
    <lineage>
        <taxon>unclassified sequences</taxon>
        <taxon>metagenomes</taxon>
        <taxon>ecological metagenomes</taxon>
    </lineage>
</organism>
<dbReference type="EMBL" id="LAZR01013021">
    <property type="protein sequence ID" value="KKM23947.1"/>
    <property type="molecule type" value="Genomic_DNA"/>
</dbReference>
<accession>A0A0F9I8V0</accession>
<protein>
    <submittedName>
        <fullName evidence="1">Uncharacterized protein</fullName>
    </submittedName>
</protein>
<gene>
    <name evidence="1" type="ORF">LCGC14_1610000</name>
</gene>
<sequence length="94" mass="10117">MGTITLPSYGTQLDTGFNNELRNVVEVDREGSPFTSVYVLWDDLNTPDQQKLIDIMAQYGSPPIGILPVGSPGADPTPVAGWHTVKFNNLTLGG</sequence>
<name>A0A0F9I8V0_9ZZZZ</name>
<evidence type="ECO:0000313" key="1">
    <source>
        <dbReference type="EMBL" id="KKM23947.1"/>
    </source>
</evidence>
<proteinExistence type="predicted"/>
<comment type="caution">
    <text evidence="1">The sequence shown here is derived from an EMBL/GenBank/DDBJ whole genome shotgun (WGS) entry which is preliminary data.</text>
</comment>